<keyword evidence="4" id="KW-0288">FMN</keyword>
<evidence type="ECO:0000256" key="1">
    <source>
        <dbReference type="ARBA" id="ARBA00022448"/>
    </source>
</evidence>
<feature type="transmembrane region" description="Helical" evidence="9">
    <location>
        <begin position="137"/>
        <end position="157"/>
    </location>
</feature>
<gene>
    <name evidence="10" type="ORF">LCGC14_2025120</name>
</gene>
<evidence type="ECO:0000256" key="2">
    <source>
        <dbReference type="ARBA" id="ARBA00022553"/>
    </source>
</evidence>
<evidence type="ECO:0000256" key="6">
    <source>
        <dbReference type="ARBA" id="ARBA00022967"/>
    </source>
</evidence>
<feature type="transmembrane region" description="Helical" evidence="9">
    <location>
        <begin position="266"/>
        <end position="286"/>
    </location>
</feature>
<feature type="transmembrane region" description="Helical" evidence="9">
    <location>
        <begin position="363"/>
        <end position="381"/>
    </location>
</feature>
<dbReference type="AlphaFoldDB" id="A0A0F9H9Q5"/>
<dbReference type="GO" id="GO:0055085">
    <property type="term" value="P:transmembrane transport"/>
    <property type="evidence" value="ECO:0007669"/>
    <property type="project" value="InterPro"/>
</dbReference>
<feature type="transmembrane region" description="Helical" evidence="9">
    <location>
        <begin position="237"/>
        <end position="259"/>
    </location>
</feature>
<feature type="transmembrane region" description="Helical" evidence="9">
    <location>
        <begin position="58"/>
        <end position="76"/>
    </location>
</feature>
<feature type="transmembrane region" description="Helical" evidence="9">
    <location>
        <begin position="34"/>
        <end position="52"/>
    </location>
</feature>
<evidence type="ECO:0000256" key="9">
    <source>
        <dbReference type="SAM" id="Phobius"/>
    </source>
</evidence>
<proteinExistence type="predicted"/>
<keyword evidence="8 9" id="KW-0472">Membrane</keyword>
<dbReference type="PANTHER" id="PTHR30578:SF0">
    <property type="entry name" value="ION-TRANSLOCATING OXIDOREDUCTASE COMPLEX SUBUNIT D"/>
    <property type="match status" value="1"/>
</dbReference>
<feature type="transmembrane region" description="Helical" evidence="9">
    <location>
        <begin position="83"/>
        <end position="101"/>
    </location>
</feature>
<keyword evidence="5 9" id="KW-0812">Transmembrane</keyword>
<evidence type="ECO:0000256" key="8">
    <source>
        <dbReference type="ARBA" id="ARBA00023136"/>
    </source>
</evidence>
<dbReference type="PANTHER" id="PTHR30578">
    <property type="entry name" value="ELECTRON TRANSPORT COMPLEX PROTEIN RNFD"/>
    <property type="match status" value="1"/>
</dbReference>
<dbReference type="EMBL" id="LAZR01023467">
    <property type="protein sequence ID" value="KKL78410.1"/>
    <property type="molecule type" value="Genomic_DNA"/>
</dbReference>
<dbReference type="Pfam" id="PF03116">
    <property type="entry name" value="NQR2_RnfD_RnfE"/>
    <property type="match status" value="1"/>
</dbReference>
<reference evidence="10" key="1">
    <citation type="journal article" date="2015" name="Nature">
        <title>Complex archaea that bridge the gap between prokaryotes and eukaryotes.</title>
        <authorList>
            <person name="Spang A."/>
            <person name="Saw J.H."/>
            <person name="Jorgensen S.L."/>
            <person name="Zaremba-Niedzwiedzka K."/>
            <person name="Martijn J."/>
            <person name="Lind A.E."/>
            <person name="van Eijk R."/>
            <person name="Schleper C."/>
            <person name="Guy L."/>
            <person name="Ettema T.J."/>
        </authorList>
    </citation>
    <scope>NUCLEOTIDE SEQUENCE</scope>
</reference>
<evidence type="ECO:0000313" key="10">
    <source>
        <dbReference type="EMBL" id="KKL78410.1"/>
    </source>
</evidence>
<evidence type="ECO:0000256" key="7">
    <source>
        <dbReference type="ARBA" id="ARBA00022989"/>
    </source>
</evidence>
<keyword evidence="6" id="KW-1278">Translocase</keyword>
<keyword evidence="2" id="KW-0597">Phosphoprotein</keyword>
<evidence type="ECO:0000256" key="3">
    <source>
        <dbReference type="ARBA" id="ARBA00022630"/>
    </source>
</evidence>
<sequence length="402" mass="43682">MSNNPGNPDLALSAQRTGSLYAPFLRAPEASRNIFWVIFVAACGPLAAGVVFFGPRALAVAALSVLGAVATESFYYRVTRTPALLGRSHAVLTGLLLALTLPPFVPWYVPLVAAVFAILVGKALFGGVGHFLWQPALVGRLAVTVLFAPPLMSHSLLDRPAWPVLAQNRIILGDVEQVDASVKYRRWRGTMSGADALARPRPRELLRQLTQPVEDPPDSIVTTLRHMPPAWDLVCGAYGGGIGETCAAVIIVAGLYLVYRHYVRGHLPGMFILAAAVTAAIAPVRIGEGDQWLWLPVAAEGLEVGFIYVSYHLLSGEILLAAFFLATEMTSRPVTASGQMIFGVLCGAGAILLRLYLSFPIPTYATVLIVNTFTPLLDGLVRPRVFGQRRWWRLRRRDRKRG</sequence>
<evidence type="ECO:0000256" key="4">
    <source>
        <dbReference type="ARBA" id="ARBA00022643"/>
    </source>
</evidence>
<organism evidence="10">
    <name type="scientific">marine sediment metagenome</name>
    <dbReference type="NCBI Taxonomy" id="412755"/>
    <lineage>
        <taxon>unclassified sequences</taxon>
        <taxon>metagenomes</taxon>
        <taxon>ecological metagenomes</taxon>
    </lineage>
</organism>
<evidence type="ECO:0008006" key="11">
    <source>
        <dbReference type="Google" id="ProtNLM"/>
    </source>
</evidence>
<feature type="transmembrane region" description="Helical" evidence="9">
    <location>
        <begin position="107"/>
        <end position="125"/>
    </location>
</feature>
<name>A0A0F9H9Q5_9ZZZZ</name>
<feature type="transmembrane region" description="Helical" evidence="9">
    <location>
        <begin position="306"/>
        <end position="326"/>
    </location>
</feature>
<feature type="transmembrane region" description="Helical" evidence="9">
    <location>
        <begin position="338"/>
        <end position="357"/>
    </location>
</feature>
<keyword evidence="7 9" id="KW-1133">Transmembrane helix</keyword>
<dbReference type="GO" id="GO:0005886">
    <property type="term" value="C:plasma membrane"/>
    <property type="evidence" value="ECO:0007669"/>
    <property type="project" value="TreeGrafter"/>
</dbReference>
<dbReference type="InterPro" id="IPR004338">
    <property type="entry name" value="NqrB/RnfD"/>
</dbReference>
<accession>A0A0F9H9Q5</accession>
<keyword evidence="3" id="KW-0285">Flavoprotein</keyword>
<keyword evidence="1" id="KW-0813">Transport</keyword>
<comment type="caution">
    <text evidence="10">The sequence shown here is derived from an EMBL/GenBank/DDBJ whole genome shotgun (WGS) entry which is preliminary data.</text>
</comment>
<protein>
    <recommendedName>
        <fullName evidence="11">Electron transport complex protein RnfD</fullName>
    </recommendedName>
</protein>
<evidence type="ECO:0000256" key="5">
    <source>
        <dbReference type="ARBA" id="ARBA00022692"/>
    </source>
</evidence>